<accession>T0SBA6</accession>
<dbReference type="AlphaFoldDB" id="T0SBA6"/>
<evidence type="ECO:0000313" key="2">
    <source>
        <dbReference type="Proteomes" id="UP000030762"/>
    </source>
</evidence>
<protein>
    <submittedName>
        <fullName evidence="1">Uncharacterized protein</fullName>
    </submittedName>
</protein>
<dbReference type="GeneID" id="19943389"/>
<evidence type="ECO:0000313" key="1">
    <source>
        <dbReference type="EMBL" id="EQC40002.1"/>
    </source>
</evidence>
<dbReference type="EMBL" id="JH767137">
    <property type="protein sequence ID" value="EQC40002.1"/>
    <property type="molecule type" value="Genomic_DNA"/>
</dbReference>
<keyword evidence="2" id="KW-1185">Reference proteome</keyword>
<reference evidence="1 2" key="1">
    <citation type="submission" date="2012-04" db="EMBL/GenBank/DDBJ databases">
        <title>The Genome Sequence of Saprolegnia declina VS20.</title>
        <authorList>
            <consortium name="The Broad Institute Genome Sequencing Platform"/>
            <person name="Russ C."/>
            <person name="Nusbaum C."/>
            <person name="Tyler B."/>
            <person name="van West P."/>
            <person name="Dieguez-Uribeondo J."/>
            <person name="de Bruijn I."/>
            <person name="Tripathy S."/>
            <person name="Jiang R."/>
            <person name="Young S.K."/>
            <person name="Zeng Q."/>
            <person name="Gargeya S."/>
            <person name="Fitzgerald M."/>
            <person name="Haas B."/>
            <person name="Abouelleil A."/>
            <person name="Alvarado L."/>
            <person name="Arachchi H.M."/>
            <person name="Berlin A."/>
            <person name="Chapman S.B."/>
            <person name="Goldberg J."/>
            <person name="Griggs A."/>
            <person name="Gujja S."/>
            <person name="Hansen M."/>
            <person name="Howarth C."/>
            <person name="Imamovic A."/>
            <person name="Larimer J."/>
            <person name="McCowen C."/>
            <person name="Montmayeur A."/>
            <person name="Murphy C."/>
            <person name="Neiman D."/>
            <person name="Pearson M."/>
            <person name="Priest M."/>
            <person name="Roberts A."/>
            <person name="Saif S."/>
            <person name="Shea T."/>
            <person name="Sisk P."/>
            <person name="Sykes S."/>
            <person name="Wortman J."/>
            <person name="Nusbaum C."/>
            <person name="Birren B."/>
        </authorList>
    </citation>
    <scope>NUCLEOTIDE SEQUENCE [LARGE SCALE GENOMIC DNA]</scope>
    <source>
        <strain evidence="1 2">VS20</strain>
    </source>
</reference>
<organism evidence="1 2">
    <name type="scientific">Saprolegnia diclina (strain VS20)</name>
    <dbReference type="NCBI Taxonomy" id="1156394"/>
    <lineage>
        <taxon>Eukaryota</taxon>
        <taxon>Sar</taxon>
        <taxon>Stramenopiles</taxon>
        <taxon>Oomycota</taxon>
        <taxon>Saprolegniomycetes</taxon>
        <taxon>Saprolegniales</taxon>
        <taxon>Saprolegniaceae</taxon>
        <taxon>Saprolegnia</taxon>
    </lineage>
</organism>
<sequence>MSKGPSAVAACGAEPLLEPQRRRCHFQSALERDMLLQQAVTQLQLCSKKGCFSCLESSIFFDKRLQNADVHAFEALNFGGFELICALLLLRELEIECNLPQGFIQTTLH</sequence>
<name>T0SBA6_SAPDV</name>
<proteinExistence type="predicted"/>
<dbReference type="InParanoid" id="T0SBA6"/>
<dbReference type="RefSeq" id="XP_008606476.1">
    <property type="nucleotide sequence ID" value="XM_008608254.1"/>
</dbReference>
<gene>
    <name evidence="1" type="ORF">SDRG_02662</name>
</gene>
<dbReference type="VEuPathDB" id="FungiDB:SDRG_02662"/>
<dbReference type="Proteomes" id="UP000030762">
    <property type="component" value="Unassembled WGS sequence"/>
</dbReference>